<dbReference type="EMBL" id="FNAE01000007">
    <property type="protein sequence ID" value="SDF36765.1"/>
    <property type="molecule type" value="Genomic_DNA"/>
</dbReference>
<reference evidence="2 5" key="2">
    <citation type="submission" date="2023-11" db="EMBL/GenBank/DDBJ databases">
        <title>MicrobeMod: A computational toolkit for identifying prokaryotic methylation and restriction-modification with nanopore sequencing.</title>
        <authorList>
            <person name="Crits-Christoph A."/>
            <person name="Kang S.C."/>
            <person name="Lee H."/>
            <person name="Ostrov N."/>
        </authorList>
    </citation>
    <scope>NUCLEOTIDE SEQUENCE [LARGE SCALE GENOMIC DNA]</scope>
    <source>
        <strain evidence="2 5">ATCC BAA-571</strain>
    </source>
</reference>
<evidence type="ECO:0000313" key="5">
    <source>
        <dbReference type="Proteomes" id="UP001278050"/>
    </source>
</evidence>
<name>A0A1G7KI15_9GAMM</name>
<evidence type="ECO:0000313" key="2">
    <source>
        <dbReference type="EMBL" id="MDX5994720.1"/>
    </source>
</evidence>
<organism evidence="3 4">
    <name type="scientific">Ectopseudomonas alcaliphila</name>
    <dbReference type="NCBI Taxonomy" id="101564"/>
    <lineage>
        <taxon>Bacteria</taxon>
        <taxon>Pseudomonadati</taxon>
        <taxon>Pseudomonadota</taxon>
        <taxon>Gammaproteobacteria</taxon>
        <taxon>Pseudomonadales</taxon>
        <taxon>Pseudomonadaceae</taxon>
        <taxon>Ectopseudomonas</taxon>
    </lineage>
</organism>
<feature type="region of interest" description="Disordered" evidence="1">
    <location>
        <begin position="1"/>
        <end position="44"/>
    </location>
</feature>
<evidence type="ECO:0000313" key="3">
    <source>
        <dbReference type="EMBL" id="SDF36765.1"/>
    </source>
</evidence>
<protein>
    <submittedName>
        <fullName evidence="3">Uncharacterized protein</fullName>
    </submittedName>
</protein>
<dbReference type="RefSeq" id="WP_274379665.1">
    <property type="nucleotide sequence ID" value="NZ_CBCSET010000002.1"/>
</dbReference>
<reference evidence="3 4" key="1">
    <citation type="submission" date="2016-10" db="EMBL/GenBank/DDBJ databases">
        <authorList>
            <person name="de Groot N.N."/>
        </authorList>
    </citation>
    <scope>NUCLEOTIDE SEQUENCE [LARGE SCALE GENOMIC DNA]</scope>
    <source>
        <strain evidence="3 4">JCM 10630</strain>
    </source>
</reference>
<gene>
    <name evidence="3" type="ORF">SAMN05216575_107152</name>
    <name evidence="2" type="ORF">SIM71_21875</name>
</gene>
<dbReference type="Proteomes" id="UP001278050">
    <property type="component" value="Unassembled WGS sequence"/>
</dbReference>
<evidence type="ECO:0000256" key="1">
    <source>
        <dbReference type="SAM" id="MobiDB-lite"/>
    </source>
</evidence>
<evidence type="ECO:0000313" key="4">
    <source>
        <dbReference type="Proteomes" id="UP000182413"/>
    </source>
</evidence>
<sequence length="44" mass="4937">MSKSQDSHKESKKKPQKTAHEKREAKRAKKQGHTTLLGSHSPLA</sequence>
<dbReference type="AlphaFoldDB" id="A0A1G7KI15"/>
<dbReference type="EMBL" id="JAWXXP010000001">
    <property type="protein sequence ID" value="MDX5994720.1"/>
    <property type="molecule type" value="Genomic_DNA"/>
</dbReference>
<proteinExistence type="predicted"/>
<accession>A0A1G7KI15</accession>
<dbReference type="Proteomes" id="UP000182413">
    <property type="component" value="Unassembled WGS sequence"/>
</dbReference>
<keyword evidence="5" id="KW-1185">Reference proteome</keyword>